<evidence type="ECO:0000313" key="11">
    <source>
        <dbReference type="Proteomes" id="UP000245119"/>
    </source>
</evidence>
<evidence type="ECO:0000256" key="3">
    <source>
        <dbReference type="ARBA" id="ARBA00022723"/>
    </source>
</evidence>
<feature type="coiled-coil region" evidence="8">
    <location>
        <begin position="730"/>
        <end position="764"/>
    </location>
</feature>
<evidence type="ECO:0000259" key="9">
    <source>
        <dbReference type="PROSITE" id="PS51981"/>
    </source>
</evidence>
<dbReference type="Gene3D" id="3.40.50.300">
    <property type="entry name" value="P-loop containing nucleotide triphosphate hydrolases"/>
    <property type="match status" value="3"/>
</dbReference>
<dbReference type="FunFam" id="3.40.50.300:FF:000742">
    <property type="entry name" value="NFX1-type zinc finger-containing protein 1"/>
    <property type="match status" value="1"/>
</dbReference>
<evidence type="ECO:0000256" key="1">
    <source>
        <dbReference type="ARBA" id="ARBA00004496"/>
    </source>
</evidence>
<dbReference type="CDD" id="cd06008">
    <property type="entry name" value="NF-X1-zinc-finger"/>
    <property type="match status" value="1"/>
</dbReference>
<keyword evidence="3" id="KW-0479">Metal-binding</keyword>
<comment type="caution">
    <text evidence="10">The sequence shown here is derived from an EMBL/GenBank/DDBJ whole genome shotgun (WGS) entry which is preliminary data.</text>
</comment>
<dbReference type="InterPro" id="IPR057373">
    <property type="entry name" value="ZNFX1"/>
</dbReference>
<dbReference type="InterPro" id="IPR041677">
    <property type="entry name" value="DNA2/NAM7_AAA_11"/>
</dbReference>
<keyword evidence="6" id="KW-0862">Zinc</keyword>
<keyword evidence="7" id="KW-0391">Immunity</keyword>
<feature type="domain" description="RZ-type" evidence="9">
    <location>
        <begin position="1438"/>
        <end position="1510"/>
    </location>
</feature>
<dbReference type="SMART" id="SM00438">
    <property type="entry name" value="ZnF_NFX"/>
    <property type="match status" value="4"/>
</dbReference>
<dbReference type="PANTHER" id="PTHR10887">
    <property type="entry name" value="DNA2/NAM7 HELICASE FAMILY"/>
    <property type="match status" value="1"/>
</dbReference>
<proteinExistence type="predicted"/>
<comment type="subcellular location">
    <subcellularLocation>
        <location evidence="1">Cytoplasm</location>
    </subcellularLocation>
</comment>
<dbReference type="PROSITE" id="PS51981">
    <property type="entry name" value="ZF_RZ"/>
    <property type="match status" value="1"/>
</dbReference>
<name>A0A2T7NAT8_POMCA</name>
<dbReference type="Pfam" id="PF20173">
    <property type="entry name" value="ZnF_RZ-type"/>
    <property type="match status" value="1"/>
</dbReference>
<dbReference type="Proteomes" id="UP000245119">
    <property type="component" value="Linkage Group LG14"/>
</dbReference>
<organism evidence="10 11">
    <name type="scientific">Pomacea canaliculata</name>
    <name type="common">Golden apple snail</name>
    <dbReference type="NCBI Taxonomy" id="400727"/>
    <lineage>
        <taxon>Eukaryota</taxon>
        <taxon>Metazoa</taxon>
        <taxon>Spiralia</taxon>
        <taxon>Lophotrochozoa</taxon>
        <taxon>Mollusca</taxon>
        <taxon>Gastropoda</taxon>
        <taxon>Caenogastropoda</taxon>
        <taxon>Architaenioglossa</taxon>
        <taxon>Ampullarioidea</taxon>
        <taxon>Ampullariidae</taxon>
        <taxon>Pomacea</taxon>
    </lineage>
</organism>
<evidence type="ECO:0000256" key="7">
    <source>
        <dbReference type="ARBA" id="ARBA00022859"/>
    </source>
</evidence>
<dbReference type="InterPro" id="IPR047187">
    <property type="entry name" value="SF1_C_Upf1"/>
</dbReference>
<dbReference type="GO" id="GO:0031380">
    <property type="term" value="C:nuclear RNA-directed RNA polymerase complex"/>
    <property type="evidence" value="ECO:0007669"/>
    <property type="project" value="TreeGrafter"/>
</dbReference>
<keyword evidence="11" id="KW-1185">Reference proteome</keyword>
<dbReference type="GO" id="GO:0004386">
    <property type="term" value="F:helicase activity"/>
    <property type="evidence" value="ECO:0007669"/>
    <property type="project" value="InterPro"/>
</dbReference>
<dbReference type="InterPro" id="IPR027417">
    <property type="entry name" value="P-loop_NTPase"/>
</dbReference>
<keyword evidence="5" id="KW-0863">Zinc-finger</keyword>
<protein>
    <recommendedName>
        <fullName evidence="9">RZ-type domain-containing protein</fullName>
    </recommendedName>
</protein>
<reference evidence="10 11" key="1">
    <citation type="submission" date="2018-04" db="EMBL/GenBank/DDBJ databases">
        <title>The genome of golden apple snail Pomacea canaliculata provides insight into stress tolerance and invasive adaptation.</title>
        <authorList>
            <person name="Liu C."/>
            <person name="Liu B."/>
            <person name="Ren Y."/>
            <person name="Zhang Y."/>
            <person name="Wang H."/>
            <person name="Li S."/>
            <person name="Jiang F."/>
            <person name="Yin L."/>
            <person name="Zhang G."/>
            <person name="Qian W."/>
            <person name="Fan W."/>
        </authorList>
    </citation>
    <scope>NUCLEOTIDE SEQUENCE [LARGE SCALE GENOMIC DNA]</scope>
    <source>
        <strain evidence="10">SZHN2017</strain>
        <tissue evidence="10">Muscle</tissue>
    </source>
</reference>
<dbReference type="CDD" id="cd18808">
    <property type="entry name" value="SF1_C_Upf1"/>
    <property type="match status" value="1"/>
</dbReference>
<dbReference type="OrthoDB" id="2423195at2759"/>
<dbReference type="InterPro" id="IPR000967">
    <property type="entry name" value="Znf_NFX1"/>
</dbReference>
<keyword evidence="2" id="KW-0963">Cytoplasm</keyword>
<dbReference type="Pfam" id="PF13086">
    <property type="entry name" value="AAA_11"/>
    <property type="match status" value="1"/>
</dbReference>
<gene>
    <name evidence="10" type="ORF">C0Q70_20836</name>
</gene>
<dbReference type="InterPro" id="IPR046439">
    <property type="entry name" value="ZF_RZ_dom"/>
</dbReference>
<dbReference type="SUPFAM" id="SSF52540">
    <property type="entry name" value="P-loop containing nucleoside triphosphate hydrolases"/>
    <property type="match status" value="1"/>
</dbReference>
<dbReference type="GO" id="GO:0031048">
    <property type="term" value="P:regulatory ncRNA-mediated heterochromatin formation"/>
    <property type="evidence" value="ECO:0007669"/>
    <property type="project" value="TreeGrafter"/>
</dbReference>
<dbReference type="Pfam" id="PF13087">
    <property type="entry name" value="AAA_12"/>
    <property type="match status" value="1"/>
</dbReference>
<dbReference type="GO" id="GO:0008270">
    <property type="term" value="F:zinc ion binding"/>
    <property type="evidence" value="ECO:0007669"/>
    <property type="project" value="UniProtKB-KW"/>
</dbReference>
<dbReference type="PANTHER" id="PTHR10887:SF341">
    <property type="entry name" value="NFX1-TYPE ZINC FINGER-CONTAINING PROTEIN 1"/>
    <property type="match status" value="1"/>
</dbReference>
<evidence type="ECO:0000256" key="2">
    <source>
        <dbReference type="ARBA" id="ARBA00022490"/>
    </source>
</evidence>
<keyword evidence="8" id="KW-0175">Coiled coil</keyword>
<dbReference type="InterPro" id="IPR045055">
    <property type="entry name" value="DNA2/NAM7-like"/>
</dbReference>
<dbReference type="GO" id="GO:0002376">
    <property type="term" value="P:immune system process"/>
    <property type="evidence" value="ECO:0007669"/>
    <property type="project" value="UniProtKB-KW"/>
</dbReference>
<dbReference type="GO" id="GO:0005737">
    <property type="term" value="C:cytoplasm"/>
    <property type="evidence" value="ECO:0007669"/>
    <property type="project" value="UniProtKB-SubCell"/>
</dbReference>
<evidence type="ECO:0000256" key="6">
    <source>
        <dbReference type="ARBA" id="ARBA00022833"/>
    </source>
</evidence>
<dbReference type="InterPro" id="IPR041679">
    <property type="entry name" value="DNA2/NAM7-like_C"/>
</dbReference>
<evidence type="ECO:0000256" key="5">
    <source>
        <dbReference type="ARBA" id="ARBA00022771"/>
    </source>
</evidence>
<evidence type="ECO:0000313" key="10">
    <source>
        <dbReference type="EMBL" id="PVD18287.1"/>
    </source>
</evidence>
<keyword evidence="4" id="KW-0677">Repeat</keyword>
<sequence length="1530" mass="175126">MPRPLEVNLSFGRLRDLRGKEPAEVVAALAYSKEGLQRLVRDEQKLTRDREMMRLLLTVLGKVSQCKSMPTQQNEVLNAVRVPEFFRVLGPFLTQSVLNCSPAEVVNIVADCADLLRTLLTIFPSSLSDVVGACAFLEVALKMVKGRQIELGEEVEAKVEELELAREAGFESLQRKQCKARNEAVDEDSLAPPDDFRQISLHFLPCQDIRVYHDVHLLRAVCLQTGLGHRLCFDVTRLKRVKWEISKRLIYGSLVCLSPDNFRTLFFATVINREPADLKEGLVDYWIANSMRFTVPHLVVGTHGRCHRYCLHQVSAITPESVFTMAETTAFFEAYRHVLAGLQHIHDNDLPFQRYIVHCEKNIREPAYLTRQDQPVYDLRPLVDDGVVLREDRQLEDQGRDVSYRFSTESRSAERVPVLQREAWPEAGLLKLDPSQFEALHRALTKEFSVIQGPPGTGKTYVGLKIVKALLHNRKSWDPDLNRSMLIVCYTNHALDQFLEGVVCFFKGFRLKSEEMKKFTLSNIRWEMRRQNRDDLDRDFREITRLRFQGHEAMDNLRKEMDTIGLKIEGARREILHEDVLRQYMLPQHYDRLQDIKQYIQTGFIRGSKVRKHLKVVNISLYYNNYAGKNEEEGVLHPEWLGLGAMLQSTNVTSEDLQQLDQELGQDELDVEGEVQALEEQNRLDTEENGDRNENKRKEVRVVSSCYTFPTNDVADLWELDIPQRWRLYRRWAQNLCDSLQAEIRDLERLYDRLARRQQETLMQEDKHILKSATVIAMTTTAAAKYQSILQEVKPRVVVVEEAAEVLEGHVITTLSQDCQHLILIGDHKQLRPNPTVYALARKCDTLGWQHRMRPEIAALVKPIYPKLQNHESVTGYEDVKGVSANVFFINHAEPETNDDETKSHSNYYEALYMSQLCGYLLKQGYDASRITILTTYSGQLYQLKKLMPKKQFDGVRLTVVDNFQGEENDIILLSLVRSNDDGNIGFLKIENRVCVALSRAKVSMSSATLTFLSGESDLWRNITSSLRREGLIGETLHLYCQNHPEDGGLDINSPADFDQAPEGGCMKPCTTRLNCGHVCSRLCHPYDQEHETYVCLKPCERRLDCEFRHPCKKRCHQKCGDCSEMVQRVIPKCGHPQFMQCHEDVYDFVCQAECNVTLACGHPCGDRCGEPHQCYEQVPFSWPCGHTGTVWCRSRETTPCMDLCQRPLSCGHPCGGKCQECTSGRLHRPCRKNCSRILVCGHECQDSCSNCPPCNSKCQNKCVHSECRKLCGLPCTPCREPCVWRCPHFRCTKLCNEPCDRQRCDEPCPKLLRCDHPCIGLCGEPCPPLCRICNADIVTEIFFGTEDDPDARFVQLEDCHHIIEVTSLDQWMETTTNHHEDAVQLKACPRCKTSIRRNLRYGAIIKQQLQDIEVIKEKMLGDELKRTEITRDLDERINREVLEEYEEMKKTVKEPVTSAASAACCHVYAIGDCGGANEIARCPECKLEIGGTGHRLLVDNSVATEMDGAVFPAWSEQNNIENFGFDVRF</sequence>
<evidence type="ECO:0000256" key="4">
    <source>
        <dbReference type="ARBA" id="ARBA00022737"/>
    </source>
</evidence>
<dbReference type="EMBL" id="PZQS01000014">
    <property type="protein sequence ID" value="PVD18287.1"/>
    <property type="molecule type" value="Genomic_DNA"/>
</dbReference>
<evidence type="ECO:0000256" key="8">
    <source>
        <dbReference type="SAM" id="Coils"/>
    </source>
</evidence>
<dbReference type="Pfam" id="PF25396">
    <property type="entry name" value="ZNFX1"/>
    <property type="match status" value="1"/>
</dbReference>
<accession>A0A2T7NAT8</accession>